<accession>A0AAW0LSG3</accession>
<keyword evidence="1" id="KW-1133">Transmembrane helix</keyword>
<dbReference type="Proteomes" id="UP000237347">
    <property type="component" value="Unassembled WGS sequence"/>
</dbReference>
<feature type="transmembrane region" description="Helical" evidence="1">
    <location>
        <begin position="50"/>
        <end position="71"/>
    </location>
</feature>
<feature type="transmembrane region" description="Helical" evidence="1">
    <location>
        <begin position="197"/>
        <end position="220"/>
    </location>
</feature>
<protein>
    <submittedName>
        <fullName evidence="3">Lipid phosphate phosphatase beta</fullName>
    </submittedName>
</protein>
<comment type="caution">
    <text evidence="3">The sequence shown here is derived from an EMBL/GenBank/DDBJ whole genome shotgun (WGS) entry which is preliminary data.</text>
</comment>
<evidence type="ECO:0000313" key="3">
    <source>
        <dbReference type="EMBL" id="KAK7853916.1"/>
    </source>
</evidence>
<dbReference type="PANTHER" id="PTHR14969">
    <property type="entry name" value="SPHINGOSINE-1-PHOSPHATE PHOSPHOHYDROLASE"/>
    <property type="match status" value="1"/>
</dbReference>
<name>A0AAW0LSG3_QUESU</name>
<feature type="domain" description="Phosphatidic acid phosphatase type 2/haloperoxidase" evidence="2">
    <location>
        <begin position="73"/>
        <end position="216"/>
    </location>
</feature>
<dbReference type="Gene3D" id="1.20.144.10">
    <property type="entry name" value="Phosphatidic acid phosphatase type 2/haloperoxidase"/>
    <property type="match status" value="1"/>
</dbReference>
<feature type="transmembrane region" description="Helical" evidence="1">
    <location>
        <begin position="77"/>
        <end position="96"/>
    </location>
</feature>
<dbReference type="SUPFAM" id="SSF48317">
    <property type="entry name" value="Acid phosphatase/Vanadium-dependent haloperoxidase"/>
    <property type="match status" value="1"/>
</dbReference>
<keyword evidence="1" id="KW-0472">Membrane</keyword>
<gene>
    <name evidence="3" type="primary">LPPB_0</name>
    <name evidence="3" type="ORF">CFP56_034161</name>
</gene>
<keyword evidence="1" id="KW-0812">Transmembrane</keyword>
<dbReference type="SMART" id="SM00014">
    <property type="entry name" value="acidPPc"/>
    <property type="match status" value="1"/>
</dbReference>
<evidence type="ECO:0000259" key="2">
    <source>
        <dbReference type="SMART" id="SM00014"/>
    </source>
</evidence>
<evidence type="ECO:0000313" key="4">
    <source>
        <dbReference type="Proteomes" id="UP000237347"/>
    </source>
</evidence>
<dbReference type="AlphaFoldDB" id="A0AAW0LSG3"/>
<feature type="transmembrane region" description="Helical" evidence="1">
    <location>
        <begin position="170"/>
        <end position="188"/>
    </location>
</feature>
<evidence type="ECO:0000256" key="1">
    <source>
        <dbReference type="SAM" id="Phobius"/>
    </source>
</evidence>
<dbReference type="InterPro" id="IPR036938">
    <property type="entry name" value="PAP2/HPO_sf"/>
</dbReference>
<feature type="transmembrane region" description="Helical" evidence="1">
    <location>
        <begin position="128"/>
        <end position="150"/>
    </location>
</feature>
<dbReference type="GO" id="GO:0042392">
    <property type="term" value="F:sphingosine-1-phosphate phosphatase activity"/>
    <property type="evidence" value="ECO:0007669"/>
    <property type="project" value="TreeGrafter"/>
</dbReference>
<reference evidence="3 4" key="1">
    <citation type="journal article" date="2018" name="Sci. Data">
        <title>The draft genome sequence of cork oak.</title>
        <authorList>
            <person name="Ramos A.M."/>
            <person name="Usie A."/>
            <person name="Barbosa P."/>
            <person name="Barros P.M."/>
            <person name="Capote T."/>
            <person name="Chaves I."/>
            <person name="Simoes F."/>
            <person name="Abreu I."/>
            <person name="Carrasquinho I."/>
            <person name="Faro C."/>
            <person name="Guimaraes J.B."/>
            <person name="Mendonca D."/>
            <person name="Nobrega F."/>
            <person name="Rodrigues L."/>
            <person name="Saibo N.J.M."/>
            <person name="Varela M.C."/>
            <person name="Egas C."/>
            <person name="Matos J."/>
            <person name="Miguel C.M."/>
            <person name="Oliveira M.M."/>
            <person name="Ricardo C.P."/>
            <person name="Goncalves S."/>
        </authorList>
    </citation>
    <scope>NUCLEOTIDE SEQUENCE [LARGE SCALE GENOMIC DNA]</scope>
    <source>
        <strain evidence="4">cv. HL8</strain>
    </source>
</reference>
<dbReference type="Pfam" id="PF01569">
    <property type="entry name" value="PAP2"/>
    <property type="match status" value="1"/>
</dbReference>
<proteinExistence type="predicted"/>
<dbReference type="EMBL" id="PKMF04000060">
    <property type="protein sequence ID" value="KAK7853916.1"/>
    <property type="molecule type" value="Genomic_DNA"/>
</dbReference>
<dbReference type="InterPro" id="IPR000326">
    <property type="entry name" value="PAP2/HPO"/>
</dbReference>
<organism evidence="3 4">
    <name type="scientific">Quercus suber</name>
    <name type="common">Cork oak</name>
    <dbReference type="NCBI Taxonomy" id="58331"/>
    <lineage>
        <taxon>Eukaryota</taxon>
        <taxon>Viridiplantae</taxon>
        <taxon>Streptophyta</taxon>
        <taxon>Embryophyta</taxon>
        <taxon>Tracheophyta</taxon>
        <taxon>Spermatophyta</taxon>
        <taxon>Magnoliopsida</taxon>
        <taxon>eudicotyledons</taxon>
        <taxon>Gunneridae</taxon>
        <taxon>Pentapetalae</taxon>
        <taxon>rosids</taxon>
        <taxon>fabids</taxon>
        <taxon>Fagales</taxon>
        <taxon>Fagaceae</taxon>
        <taxon>Quercus</taxon>
    </lineage>
</organism>
<keyword evidence="4" id="KW-1185">Reference proteome</keyword>
<dbReference type="Gramene" id="rna-CFP56_33396">
    <property type="protein sequence ID" value="cds-POF09442.1"/>
    <property type="gene ID" value="gene-CFP56_33396"/>
</dbReference>
<sequence>MNHSTPPPHKTTKTTSSTTVPSFLSQLITLDTTLSYHLHTISQPLLPHSFLILLELSADFSSLFITSLALLHFLRHLFFTPLPLGLLLDLALIRFIKALVHRSRPHYNINTNPAFSYRKQDSFPSGHASRVFIVAALLHLSAEAIITALVELRSNNNGFVAKMISWDENKAVNFIVGVAWFWALATSVSRVVLGRHFFFDVFAGACFGVLEALFAFHFLWF</sequence>
<dbReference type="PANTHER" id="PTHR14969:SF13">
    <property type="entry name" value="AT30094P"/>
    <property type="match status" value="1"/>
</dbReference>